<dbReference type="Proteomes" id="UP000614047">
    <property type="component" value="Unassembled WGS sequence"/>
</dbReference>
<dbReference type="PANTHER" id="PTHR22594">
    <property type="entry name" value="ASPARTYL/LYSYL-TRNA SYNTHETASE"/>
    <property type="match status" value="1"/>
</dbReference>
<keyword evidence="3" id="KW-0067">ATP-binding</keyword>
<accession>A0A931DT65</accession>
<keyword evidence="2" id="KW-0547">Nucleotide-binding</keyword>
<evidence type="ECO:0000313" key="8">
    <source>
        <dbReference type="Proteomes" id="UP000614047"/>
    </source>
</evidence>
<dbReference type="Gene3D" id="3.30.930.10">
    <property type="entry name" value="Bira Bifunctional Protein, Domain 2"/>
    <property type="match status" value="1"/>
</dbReference>
<organism evidence="7 8">
    <name type="scientific">Actinomadura viridis</name>
    <dbReference type="NCBI Taxonomy" id="58110"/>
    <lineage>
        <taxon>Bacteria</taxon>
        <taxon>Bacillati</taxon>
        <taxon>Actinomycetota</taxon>
        <taxon>Actinomycetes</taxon>
        <taxon>Streptosporangiales</taxon>
        <taxon>Thermomonosporaceae</taxon>
        <taxon>Actinomadura</taxon>
    </lineage>
</organism>
<dbReference type="EMBL" id="JADOUA010000001">
    <property type="protein sequence ID" value="MBG6093045.1"/>
    <property type="molecule type" value="Genomic_DNA"/>
</dbReference>
<dbReference type="PROSITE" id="PS50862">
    <property type="entry name" value="AA_TRNA_LIGASE_II"/>
    <property type="match status" value="1"/>
</dbReference>
<dbReference type="AlphaFoldDB" id="A0A931DT65"/>
<comment type="caution">
    <text evidence="7">The sequence shown here is derived from an EMBL/GenBank/DDBJ whole genome shotgun (WGS) entry which is preliminary data.</text>
</comment>
<proteinExistence type="predicted"/>
<keyword evidence="5" id="KW-0030">Aminoacyl-tRNA synthetase</keyword>
<dbReference type="GO" id="GO:0005524">
    <property type="term" value="F:ATP binding"/>
    <property type="evidence" value="ECO:0007669"/>
    <property type="project" value="UniProtKB-KW"/>
</dbReference>
<evidence type="ECO:0000259" key="6">
    <source>
        <dbReference type="PROSITE" id="PS50862"/>
    </source>
</evidence>
<dbReference type="SUPFAM" id="SSF55681">
    <property type="entry name" value="Class II aaRS and biotin synthetases"/>
    <property type="match status" value="1"/>
</dbReference>
<dbReference type="InterPro" id="IPR006195">
    <property type="entry name" value="aa-tRNA-synth_II"/>
</dbReference>
<protein>
    <submittedName>
        <fullName evidence="7">Aspartyl/asparaginyl-tRNA synthetase</fullName>
    </submittedName>
</protein>
<keyword evidence="8" id="KW-1185">Reference proteome</keyword>
<evidence type="ECO:0000256" key="1">
    <source>
        <dbReference type="ARBA" id="ARBA00022598"/>
    </source>
</evidence>
<evidence type="ECO:0000256" key="3">
    <source>
        <dbReference type="ARBA" id="ARBA00022840"/>
    </source>
</evidence>
<dbReference type="GO" id="GO:0006421">
    <property type="term" value="P:asparaginyl-tRNA aminoacylation"/>
    <property type="evidence" value="ECO:0007669"/>
    <property type="project" value="TreeGrafter"/>
</dbReference>
<evidence type="ECO:0000256" key="4">
    <source>
        <dbReference type="ARBA" id="ARBA00022917"/>
    </source>
</evidence>
<keyword evidence="4" id="KW-0648">Protein biosynthesis</keyword>
<sequence length="383" mass="43178">MKGHYLLGPYEALNDGRIRFLGNRVHGPIDDVRKMEVPVSRFLGRVQDLAADRTFANIARINHRVFSAAHAHFAERGALFTLLPLVTRMISSPGAVHGKEAISYTTDTSPVALSWFDLPDPAFLSESSQIYLELALAQPGVEETYSVYNSFRLEESDFTHLSEFHHIEFEGRVSQQANLDCAIGLVGRVVRDLLDNEEEALAHFLSPEKMTELASLTTPSAYSHLTFREALDLLHEDTGEDRFRRFTMEGTFGSWEEIRLTWICGGPVVVSRFPLLEVPFYHAEISDSDPKVAHNADIIWPGYREVIGSGERIGGIDELAAKAEIFQLPPEDYAPYLQTRELDGWRRSSGFGLGWERLLQGLLEMPAIWDVCHFPRTHLALKP</sequence>
<evidence type="ECO:0000256" key="2">
    <source>
        <dbReference type="ARBA" id="ARBA00022741"/>
    </source>
</evidence>
<dbReference type="GO" id="GO:0004816">
    <property type="term" value="F:asparagine-tRNA ligase activity"/>
    <property type="evidence" value="ECO:0007669"/>
    <property type="project" value="TreeGrafter"/>
</dbReference>
<feature type="domain" description="Aminoacyl-transfer RNA synthetases class-II family profile" evidence="6">
    <location>
        <begin position="60"/>
        <end position="383"/>
    </location>
</feature>
<dbReference type="RefSeq" id="WP_197015153.1">
    <property type="nucleotide sequence ID" value="NZ_BAABES010000018.1"/>
</dbReference>
<gene>
    <name evidence="7" type="ORF">IW256_007158</name>
</gene>
<evidence type="ECO:0000256" key="5">
    <source>
        <dbReference type="ARBA" id="ARBA00023146"/>
    </source>
</evidence>
<keyword evidence="1" id="KW-0436">Ligase</keyword>
<evidence type="ECO:0000313" key="7">
    <source>
        <dbReference type="EMBL" id="MBG6093045.1"/>
    </source>
</evidence>
<name>A0A931DT65_9ACTN</name>
<dbReference type="InterPro" id="IPR004364">
    <property type="entry name" value="Aa-tRNA-synt_II"/>
</dbReference>
<dbReference type="InterPro" id="IPR045864">
    <property type="entry name" value="aa-tRNA-synth_II/BPL/LPL"/>
</dbReference>
<dbReference type="Pfam" id="PF00152">
    <property type="entry name" value="tRNA-synt_2"/>
    <property type="match status" value="1"/>
</dbReference>
<reference evidence="7" key="1">
    <citation type="submission" date="2020-11" db="EMBL/GenBank/DDBJ databases">
        <title>Sequencing the genomes of 1000 actinobacteria strains.</title>
        <authorList>
            <person name="Klenk H.-P."/>
        </authorList>
    </citation>
    <scope>NUCLEOTIDE SEQUENCE</scope>
    <source>
        <strain evidence="7">DSM 43175</strain>
    </source>
</reference>
<dbReference type="PANTHER" id="PTHR22594:SF34">
    <property type="entry name" value="ASPARAGINE--TRNA LIGASE, MITOCHONDRIAL-RELATED"/>
    <property type="match status" value="1"/>
</dbReference>